<organism evidence="1 2">
    <name type="scientific">Peronosclerospora sorghi</name>
    <dbReference type="NCBI Taxonomy" id="230839"/>
    <lineage>
        <taxon>Eukaryota</taxon>
        <taxon>Sar</taxon>
        <taxon>Stramenopiles</taxon>
        <taxon>Oomycota</taxon>
        <taxon>Peronosporomycetes</taxon>
        <taxon>Peronosporales</taxon>
        <taxon>Peronosporaceae</taxon>
        <taxon>Peronosclerospora</taxon>
    </lineage>
</organism>
<sequence>MPLFMEFPKVQYPPGLLSRSNRVYAWQNGRPIVVVETPAHCDARRRWTSHKSRVDTLRYFLIKLCSPSTRDVFTLLKCKTRLIHAETNRVLNGIHCLSM</sequence>
<proteinExistence type="predicted"/>
<accession>A0ACC0WJX8</accession>
<comment type="caution">
    <text evidence="1">The sequence shown here is derived from an EMBL/GenBank/DDBJ whole genome shotgun (WGS) entry which is preliminary data.</text>
</comment>
<protein>
    <submittedName>
        <fullName evidence="1">Uncharacterized protein</fullName>
    </submittedName>
</protein>
<dbReference type="EMBL" id="CM047591">
    <property type="protein sequence ID" value="KAI9918388.1"/>
    <property type="molecule type" value="Genomic_DNA"/>
</dbReference>
<keyword evidence="2" id="KW-1185">Reference proteome</keyword>
<evidence type="ECO:0000313" key="2">
    <source>
        <dbReference type="Proteomes" id="UP001163321"/>
    </source>
</evidence>
<gene>
    <name evidence="1" type="ORF">PsorP6_011588</name>
</gene>
<name>A0ACC0WJX8_9STRA</name>
<dbReference type="Proteomes" id="UP001163321">
    <property type="component" value="Chromosome 12"/>
</dbReference>
<evidence type="ECO:0000313" key="1">
    <source>
        <dbReference type="EMBL" id="KAI9918388.1"/>
    </source>
</evidence>
<reference evidence="1 2" key="1">
    <citation type="journal article" date="2022" name="bioRxiv">
        <title>The genome of the oomycete Peronosclerospora sorghi, a cosmopolitan pathogen of maize and sorghum, is inflated with dispersed pseudogenes.</title>
        <authorList>
            <person name="Fletcher K."/>
            <person name="Martin F."/>
            <person name="Isakeit T."/>
            <person name="Cavanaugh K."/>
            <person name="Magill C."/>
            <person name="Michelmore R."/>
        </authorList>
    </citation>
    <scope>NUCLEOTIDE SEQUENCE [LARGE SCALE GENOMIC DNA]</scope>
    <source>
        <strain evidence="1">P6</strain>
    </source>
</reference>